<dbReference type="InterPro" id="IPR028458">
    <property type="entry name" value="Twinfilin"/>
</dbReference>
<keyword evidence="1" id="KW-0009">Actin-binding</keyword>
<accession>A0A2J8P8G1</accession>
<comment type="caution">
    <text evidence="2">The sequence shown here is derived from an EMBL/GenBank/DDBJ whole genome shotgun (WGS) entry which is preliminary data.</text>
</comment>
<evidence type="ECO:0000313" key="3">
    <source>
        <dbReference type="Proteomes" id="UP000236370"/>
    </source>
</evidence>
<dbReference type="STRING" id="9598.ENSPTRP00000025882"/>
<dbReference type="GO" id="GO:0030837">
    <property type="term" value="P:negative regulation of actin filament polymerization"/>
    <property type="evidence" value="ECO:0007669"/>
    <property type="project" value="InterPro"/>
</dbReference>
<organism evidence="2 3">
    <name type="scientific">Pan troglodytes</name>
    <name type="common">Chimpanzee</name>
    <dbReference type="NCBI Taxonomy" id="9598"/>
    <lineage>
        <taxon>Eukaryota</taxon>
        <taxon>Metazoa</taxon>
        <taxon>Chordata</taxon>
        <taxon>Craniata</taxon>
        <taxon>Vertebrata</taxon>
        <taxon>Euteleostomi</taxon>
        <taxon>Mammalia</taxon>
        <taxon>Eutheria</taxon>
        <taxon>Euarchontoglires</taxon>
        <taxon>Primates</taxon>
        <taxon>Haplorrhini</taxon>
        <taxon>Catarrhini</taxon>
        <taxon>Hominidae</taxon>
        <taxon>Pan</taxon>
    </lineage>
</organism>
<dbReference type="PANTHER" id="PTHR13759:SF9">
    <property type="entry name" value="TWINFILIN-2"/>
    <property type="match status" value="1"/>
</dbReference>
<name>A0A2J8P8G1_PANTR</name>
<reference evidence="2 3" key="1">
    <citation type="submission" date="2017-12" db="EMBL/GenBank/DDBJ databases">
        <title>High-resolution comparative analysis of great ape genomes.</title>
        <authorList>
            <person name="Pollen A."/>
            <person name="Hastie A."/>
            <person name="Hormozdiari F."/>
            <person name="Dougherty M."/>
            <person name="Liu R."/>
            <person name="Chaisson M."/>
            <person name="Hoppe E."/>
            <person name="Hill C."/>
            <person name="Pang A."/>
            <person name="Hillier L."/>
            <person name="Baker C."/>
            <person name="Armstrong J."/>
            <person name="Shendure J."/>
            <person name="Paten B."/>
            <person name="Wilson R."/>
            <person name="Chao H."/>
            <person name="Schneider V."/>
            <person name="Ventura M."/>
            <person name="Kronenberg Z."/>
            <person name="Murali S."/>
            <person name="Gordon D."/>
            <person name="Cantsilieris S."/>
            <person name="Munson K."/>
            <person name="Nelson B."/>
            <person name="Raja A."/>
            <person name="Underwood J."/>
            <person name="Diekhans M."/>
            <person name="Fiddes I."/>
            <person name="Haussler D."/>
            <person name="Eichler E."/>
        </authorList>
    </citation>
    <scope>NUCLEOTIDE SEQUENCE [LARGE SCALE GENOMIC DNA]</scope>
    <source>
        <strain evidence="2">Yerkes chimp pedigree #C0471</strain>
    </source>
</reference>
<dbReference type="SUPFAM" id="SSF55753">
    <property type="entry name" value="Actin depolymerizing proteins"/>
    <property type="match status" value="1"/>
</dbReference>
<dbReference type="PANTHER" id="PTHR13759">
    <property type="entry name" value="TWINFILIN"/>
    <property type="match status" value="1"/>
</dbReference>
<dbReference type="GO" id="GO:0003779">
    <property type="term" value="F:actin binding"/>
    <property type="evidence" value="ECO:0007669"/>
    <property type="project" value="UniProtKB-KW"/>
</dbReference>
<dbReference type="InterPro" id="IPR029006">
    <property type="entry name" value="ADF-H/Gelsolin-like_dom_sf"/>
</dbReference>
<feature type="non-terminal residue" evidence="2">
    <location>
        <position position="1"/>
    </location>
</feature>
<evidence type="ECO:0000256" key="1">
    <source>
        <dbReference type="ARBA" id="ARBA00023203"/>
    </source>
</evidence>
<sequence length="54" mass="6165">SMPGYKCSIKERMLYSSCKSRLLDSVEQDFHLEIAKKPLLPLWEGTSSVKHPSL</sequence>
<protein>
    <submittedName>
        <fullName evidence="2">T0016682 isoform 2</fullName>
    </submittedName>
</protein>
<dbReference type="AlphaFoldDB" id="A0A2J8P8G1"/>
<proteinExistence type="predicted"/>
<dbReference type="EMBL" id="NBAG03000218">
    <property type="protein sequence ID" value="PNI80317.1"/>
    <property type="molecule type" value="Genomic_DNA"/>
</dbReference>
<dbReference type="Gene3D" id="3.40.20.10">
    <property type="entry name" value="Severin"/>
    <property type="match status" value="1"/>
</dbReference>
<gene>
    <name evidence="2" type="ORF">CK820_G0004992</name>
</gene>
<evidence type="ECO:0000313" key="2">
    <source>
        <dbReference type="EMBL" id="PNI80317.1"/>
    </source>
</evidence>
<dbReference type="Proteomes" id="UP000236370">
    <property type="component" value="Unassembled WGS sequence"/>
</dbReference>